<gene>
    <name evidence="4" type="ORF">Hgul01_04095</name>
</gene>
<keyword evidence="3" id="KW-0812">Transmembrane</keyword>
<dbReference type="Proteomes" id="UP001428290">
    <property type="component" value="Unassembled WGS sequence"/>
</dbReference>
<evidence type="ECO:0000256" key="3">
    <source>
        <dbReference type="SAM" id="Phobius"/>
    </source>
</evidence>
<proteinExistence type="predicted"/>
<sequence>MSDRPNEDKKLHDPKATVQLTADDLAAMRAELQQEKDKANQFATARLSEADIASATNKKLENPYATVQLNPEEMAALRAEAQRVKAEAQAAQAAQAAPAAAPAPDNISSMRGGAVANTPPVPAAPQSFPDQTVIMSPGQARAQYANAPVDQSYAPPAQQQQYAPPQQQQYAPPQQQYAPPAQQQYAPPQQPGYGQNYQNVQQTYNPPAQTGFPAPPAALNTNENFFQKYGVYLLIGFGVTLIVAAILLLVIG</sequence>
<keyword evidence="3" id="KW-1133">Transmembrane helix</keyword>
<feature type="coiled-coil region" evidence="1">
    <location>
        <begin position="18"/>
        <end position="45"/>
    </location>
</feature>
<evidence type="ECO:0000313" key="4">
    <source>
        <dbReference type="EMBL" id="GAA5530277.1"/>
    </source>
</evidence>
<feature type="transmembrane region" description="Helical" evidence="3">
    <location>
        <begin position="229"/>
        <end position="251"/>
    </location>
</feature>
<feature type="compositionally biased region" description="Low complexity" evidence="2">
    <location>
        <begin position="154"/>
        <end position="207"/>
    </location>
</feature>
<feature type="region of interest" description="Disordered" evidence="2">
    <location>
        <begin position="154"/>
        <end position="215"/>
    </location>
</feature>
<feature type="compositionally biased region" description="Low complexity" evidence="2">
    <location>
        <begin position="88"/>
        <end position="104"/>
    </location>
</feature>
<keyword evidence="5" id="KW-1185">Reference proteome</keyword>
<dbReference type="RefSeq" id="WP_345723874.1">
    <property type="nucleotide sequence ID" value="NZ_BAABRU010000017.1"/>
</dbReference>
<evidence type="ECO:0000256" key="1">
    <source>
        <dbReference type="SAM" id="Coils"/>
    </source>
</evidence>
<organism evidence="4 5">
    <name type="scientific">Herpetosiphon gulosus</name>
    <dbReference type="NCBI Taxonomy" id="1973496"/>
    <lineage>
        <taxon>Bacteria</taxon>
        <taxon>Bacillati</taxon>
        <taxon>Chloroflexota</taxon>
        <taxon>Chloroflexia</taxon>
        <taxon>Herpetosiphonales</taxon>
        <taxon>Herpetosiphonaceae</taxon>
        <taxon>Herpetosiphon</taxon>
    </lineage>
</organism>
<reference evidence="4 5" key="1">
    <citation type="submission" date="2024-02" db="EMBL/GenBank/DDBJ databases">
        <title>Herpetosiphon gulosus NBRC 112829.</title>
        <authorList>
            <person name="Ichikawa N."/>
            <person name="Katano-Makiyama Y."/>
            <person name="Hidaka K."/>
        </authorList>
    </citation>
    <scope>NUCLEOTIDE SEQUENCE [LARGE SCALE GENOMIC DNA]</scope>
    <source>
        <strain evidence="4 5">NBRC 112829</strain>
    </source>
</reference>
<keyword evidence="1" id="KW-0175">Coiled coil</keyword>
<keyword evidence="3" id="KW-0472">Membrane</keyword>
<accession>A0ABP9X4E9</accession>
<comment type="caution">
    <text evidence="4">The sequence shown here is derived from an EMBL/GenBank/DDBJ whole genome shotgun (WGS) entry which is preliminary data.</text>
</comment>
<feature type="region of interest" description="Disordered" evidence="2">
    <location>
        <begin position="80"/>
        <end position="131"/>
    </location>
</feature>
<protein>
    <submittedName>
        <fullName evidence="4">Uncharacterized protein</fullName>
    </submittedName>
</protein>
<evidence type="ECO:0000313" key="5">
    <source>
        <dbReference type="Proteomes" id="UP001428290"/>
    </source>
</evidence>
<name>A0ABP9X4E9_9CHLR</name>
<evidence type="ECO:0000256" key="2">
    <source>
        <dbReference type="SAM" id="MobiDB-lite"/>
    </source>
</evidence>
<dbReference type="EMBL" id="BAABRU010000017">
    <property type="protein sequence ID" value="GAA5530277.1"/>
    <property type="molecule type" value="Genomic_DNA"/>
</dbReference>